<evidence type="ECO:0000313" key="1">
    <source>
        <dbReference type="EMBL" id="MCE0481177.1"/>
    </source>
</evidence>
<name>A0ABS8VP52_DATST</name>
<dbReference type="EMBL" id="JACEIK010005297">
    <property type="protein sequence ID" value="MCE0481177.1"/>
    <property type="molecule type" value="Genomic_DNA"/>
</dbReference>
<feature type="non-terminal residue" evidence="1">
    <location>
        <position position="109"/>
    </location>
</feature>
<organism evidence="1 2">
    <name type="scientific">Datura stramonium</name>
    <name type="common">Jimsonweed</name>
    <name type="synonym">Common thornapple</name>
    <dbReference type="NCBI Taxonomy" id="4076"/>
    <lineage>
        <taxon>Eukaryota</taxon>
        <taxon>Viridiplantae</taxon>
        <taxon>Streptophyta</taxon>
        <taxon>Embryophyta</taxon>
        <taxon>Tracheophyta</taxon>
        <taxon>Spermatophyta</taxon>
        <taxon>Magnoliopsida</taxon>
        <taxon>eudicotyledons</taxon>
        <taxon>Gunneridae</taxon>
        <taxon>Pentapetalae</taxon>
        <taxon>asterids</taxon>
        <taxon>lamiids</taxon>
        <taxon>Solanales</taxon>
        <taxon>Solanaceae</taxon>
        <taxon>Solanoideae</taxon>
        <taxon>Datureae</taxon>
        <taxon>Datura</taxon>
    </lineage>
</organism>
<evidence type="ECO:0000313" key="2">
    <source>
        <dbReference type="Proteomes" id="UP000823775"/>
    </source>
</evidence>
<dbReference type="Proteomes" id="UP000823775">
    <property type="component" value="Unassembled WGS sequence"/>
</dbReference>
<accession>A0ABS8VP52</accession>
<comment type="caution">
    <text evidence="1">The sequence shown here is derived from an EMBL/GenBank/DDBJ whole genome shotgun (WGS) entry which is preliminary data.</text>
</comment>
<reference evidence="1 2" key="1">
    <citation type="journal article" date="2021" name="BMC Genomics">
        <title>Datura genome reveals duplications of psychoactive alkaloid biosynthetic genes and high mutation rate following tissue culture.</title>
        <authorList>
            <person name="Rajewski A."/>
            <person name="Carter-House D."/>
            <person name="Stajich J."/>
            <person name="Litt A."/>
        </authorList>
    </citation>
    <scope>NUCLEOTIDE SEQUENCE [LARGE SCALE GENOMIC DNA]</scope>
    <source>
        <strain evidence="1">AR-01</strain>
    </source>
</reference>
<proteinExistence type="predicted"/>
<sequence length="109" mass="12237">MSGSIHNNRTPIVSHNSLDHMNNLLTKPHSSKNQTSEGLGHPIIRFGHVQLNDHISPNVWLLNVMIDFLCKRDVLYDASSSNKLGLITSDETMEDRSKFEANELGDNLI</sequence>
<gene>
    <name evidence="1" type="ORF">HAX54_038676</name>
</gene>
<keyword evidence="2" id="KW-1185">Reference proteome</keyword>
<protein>
    <submittedName>
        <fullName evidence="1">Uncharacterized protein</fullName>
    </submittedName>
</protein>